<reference evidence="3" key="1">
    <citation type="submission" date="2016-11" db="EMBL/GenBank/DDBJ databases">
        <authorList>
            <person name="Varghese N."/>
            <person name="Submissions S."/>
        </authorList>
    </citation>
    <scope>NUCLEOTIDE SEQUENCE [LARGE SCALE GENOMIC DNA]</scope>
    <source>
        <strain evidence="3">DSM 44671</strain>
    </source>
</reference>
<dbReference type="EMBL" id="FPJG01000006">
    <property type="protein sequence ID" value="SFW92024.1"/>
    <property type="molecule type" value="Genomic_DNA"/>
</dbReference>
<name>A0A1K1T625_9PSEU</name>
<accession>A0A1K1T625</accession>
<proteinExistence type="predicted"/>
<feature type="compositionally biased region" description="Basic and acidic residues" evidence="1">
    <location>
        <begin position="146"/>
        <end position="159"/>
    </location>
</feature>
<keyword evidence="3" id="KW-1185">Reference proteome</keyword>
<gene>
    <name evidence="2" type="ORF">SAMN04489730_8331</name>
</gene>
<evidence type="ECO:0000313" key="3">
    <source>
        <dbReference type="Proteomes" id="UP000182740"/>
    </source>
</evidence>
<sequence length="358" mass="38687">MSLRDIGRGLGVARLRVCLPEQVTLRLRWGHVSPRCERTADGFLAAAEVWRVGRAGVVAACRAMPRQAERTAEPPPAGRGSAASHRRPTREWRSPLLRAGPHAEPRGGAVATAIQPWTARPNPARRWRTTGGQWATKRGGPFRPADPARDSQPEAERRCPWRIAEFSPPGARQPAKRIGSGGPARSTQPSDSQPAAGHRPPWWTAEFSPPGARQPAKRIGSGGPARSTQPSDSQPEAECRCPWRIAEFSPPGARQPAKRIGSGGPARSTQPSDSQPVGFSEWQTAGVWRSPSSTARIRPAPVRTAEVDHSRATPARTRHPLGGQRSPVCPGARCTVKQRVSSPSDRPRAAVVRRFGDT</sequence>
<dbReference type="STRING" id="546364.SAMN04489730_8331"/>
<dbReference type="Proteomes" id="UP000182740">
    <property type="component" value="Unassembled WGS sequence"/>
</dbReference>
<dbReference type="AlphaFoldDB" id="A0A1K1T625"/>
<evidence type="ECO:0000313" key="2">
    <source>
        <dbReference type="EMBL" id="SFW92024.1"/>
    </source>
</evidence>
<protein>
    <submittedName>
        <fullName evidence="2">Uncharacterized protein</fullName>
    </submittedName>
</protein>
<organism evidence="2 3">
    <name type="scientific">Amycolatopsis australiensis</name>
    <dbReference type="NCBI Taxonomy" id="546364"/>
    <lineage>
        <taxon>Bacteria</taxon>
        <taxon>Bacillati</taxon>
        <taxon>Actinomycetota</taxon>
        <taxon>Actinomycetes</taxon>
        <taxon>Pseudonocardiales</taxon>
        <taxon>Pseudonocardiaceae</taxon>
        <taxon>Amycolatopsis</taxon>
    </lineage>
</organism>
<feature type="compositionally biased region" description="Polar residues" evidence="1">
    <location>
        <begin position="267"/>
        <end position="283"/>
    </location>
</feature>
<feature type="region of interest" description="Disordered" evidence="1">
    <location>
        <begin position="67"/>
        <end position="358"/>
    </location>
</feature>
<evidence type="ECO:0000256" key="1">
    <source>
        <dbReference type="SAM" id="MobiDB-lite"/>
    </source>
</evidence>